<dbReference type="InterPro" id="IPR036291">
    <property type="entry name" value="NAD(P)-bd_dom_sf"/>
</dbReference>
<dbReference type="InterPro" id="IPR057326">
    <property type="entry name" value="KR_dom"/>
</dbReference>
<proteinExistence type="inferred from homology"/>
<dbReference type="AlphaFoldDB" id="A0A853D8J9"/>
<gene>
    <name evidence="5" type="ORF">HNR15_000739</name>
</gene>
<keyword evidence="2" id="KW-0560">Oxidoreductase</keyword>
<dbReference type="EMBL" id="JACCFW010000001">
    <property type="protein sequence ID" value="NYJ73776.1"/>
    <property type="molecule type" value="Genomic_DNA"/>
</dbReference>
<dbReference type="PROSITE" id="PS00061">
    <property type="entry name" value="ADH_SHORT"/>
    <property type="match status" value="1"/>
</dbReference>
<accession>A0A853D8J9</accession>
<evidence type="ECO:0000256" key="3">
    <source>
        <dbReference type="RuleBase" id="RU000363"/>
    </source>
</evidence>
<protein>
    <submittedName>
        <fullName evidence="5">Short-subunit dehydrogenase</fullName>
    </submittedName>
</protein>
<dbReference type="Gene3D" id="3.40.50.720">
    <property type="entry name" value="NAD(P)-binding Rossmann-like Domain"/>
    <property type="match status" value="1"/>
</dbReference>
<dbReference type="PANTHER" id="PTHR44196">
    <property type="entry name" value="DEHYDROGENASE/REDUCTASE SDR FAMILY MEMBER 7B"/>
    <property type="match status" value="1"/>
</dbReference>
<dbReference type="GO" id="GO:0016020">
    <property type="term" value="C:membrane"/>
    <property type="evidence" value="ECO:0007669"/>
    <property type="project" value="TreeGrafter"/>
</dbReference>
<reference evidence="5 6" key="1">
    <citation type="submission" date="2020-07" db="EMBL/GenBank/DDBJ databases">
        <title>Sequencing the genomes of 1000 actinobacteria strains.</title>
        <authorList>
            <person name="Klenk H.-P."/>
        </authorList>
    </citation>
    <scope>NUCLEOTIDE SEQUENCE [LARGE SCALE GENOMIC DNA]</scope>
    <source>
        <strain evidence="5 6">DSM 29531</strain>
    </source>
</reference>
<dbReference type="RefSeq" id="WP_179479239.1">
    <property type="nucleotide sequence ID" value="NZ_JACCFW010000001.1"/>
</dbReference>
<dbReference type="PRINTS" id="PR00081">
    <property type="entry name" value="GDHRDH"/>
</dbReference>
<dbReference type="Pfam" id="PF00106">
    <property type="entry name" value="adh_short"/>
    <property type="match status" value="1"/>
</dbReference>
<comment type="similarity">
    <text evidence="1 3">Belongs to the short-chain dehydrogenases/reductases (SDR) family.</text>
</comment>
<dbReference type="InterPro" id="IPR002347">
    <property type="entry name" value="SDR_fam"/>
</dbReference>
<dbReference type="PRINTS" id="PR00080">
    <property type="entry name" value="SDRFAMILY"/>
</dbReference>
<keyword evidence="6" id="KW-1185">Reference proteome</keyword>
<dbReference type="Proteomes" id="UP000571817">
    <property type="component" value="Unassembled WGS sequence"/>
</dbReference>
<evidence type="ECO:0000256" key="1">
    <source>
        <dbReference type="ARBA" id="ARBA00006484"/>
    </source>
</evidence>
<evidence type="ECO:0000313" key="6">
    <source>
        <dbReference type="Proteomes" id="UP000571817"/>
    </source>
</evidence>
<organism evidence="5 6">
    <name type="scientific">Allobranchiibius huperziae</name>
    <dbReference type="NCBI Taxonomy" id="1874116"/>
    <lineage>
        <taxon>Bacteria</taxon>
        <taxon>Bacillati</taxon>
        <taxon>Actinomycetota</taxon>
        <taxon>Actinomycetes</taxon>
        <taxon>Micrococcales</taxon>
        <taxon>Dermacoccaceae</taxon>
        <taxon>Allobranchiibius</taxon>
    </lineage>
</organism>
<evidence type="ECO:0000256" key="2">
    <source>
        <dbReference type="ARBA" id="ARBA00023002"/>
    </source>
</evidence>
<dbReference type="InterPro" id="IPR020904">
    <property type="entry name" value="Sc_DH/Rdtase_CS"/>
</dbReference>
<evidence type="ECO:0000313" key="5">
    <source>
        <dbReference type="EMBL" id="NYJ73776.1"/>
    </source>
</evidence>
<dbReference type="PANTHER" id="PTHR44196:SF1">
    <property type="entry name" value="DEHYDROGENASE_REDUCTASE SDR FAMILY MEMBER 7B"/>
    <property type="match status" value="1"/>
</dbReference>
<feature type="domain" description="Ketoreductase" evidence="4">
    <location>
        <begin position="6"/>
        <end position="185"/>
    </location>
</feature>
<dbReference type="SUPFAM" id="SSF51735">
    <property type="entry name" value="NAD(P)-binding Rossmann-fold domains"/>
    <property type="match status" value="1"/>
</dbReference>
<comment type="caution">
    <text evidence="5">The sequence shown here is derived from an EMBL/GenBank/DDBJ whole genome shotgun (WGS) entry which is preliminary data.</text>
</comment>
<dbReference type="SMART" id="SM00822">
    <property type="entry name" value="PKS_KR"/>
    <property type="match status" value="1"/>
</dbReference>
<evidence type="ECO:0000259" key="4">
    <source>
        <dbReference type="SMART" id="SM00822"/>
    </source>
</evidence>
<dbReference type="GO" id="GO:0016491">
    <property type="term" value="F:oxidoreductase activity"/>
    <property type="evidence" value="ECO:0007669"/>
    <property type="project" value="UniProtKB-KW"/>
</dbReference>
<sequence>MDLHDRVALVTGSSSGLGTALAHRLAARGAVPIVHGRDGGRTAAVAGDLGAASVVGDLAERAPRERVVAEALAAHGRIDLLVANAGIGWAGTLTAMPTETVDALVATNLTATMQLTRSVLPGMLERGTGGLCFVTSIAGRVGVAGESVYAATKSGVDAFAESLRLELRGTGIGVTVAVPGVVETPFFERRGAAYDRSSPRPLSADVVAARIVRAIERDAGEVWTPRWLRSAAVVRAVAPSAYSGLAARFGRPIRPGRATERTP</sequence>
<name>A0A853D8J9_9MICO</name>